<accession>A0AAN6RVY4</accession>
<dbReference type="EMBL" id="MU855414">
    <property type="protein sequence ID" value="KAK3904101.1"/>
    <property type="molecule type" value="Genomic_DNA"/>
</dbReference>
<keyword evidence="4 7" id="KW-0732">Signal</keyword>
<dbReference type="InterPro" id="IPR051648">
    <property type="entry name" value="CWI-Assembly_Regulator"/>
</dbReference>
<feature type="chain" id="PRO_5042810249" evidence="7">
    <location>
        <begin position="19"/>
        <end position="400"/>
    </location>
</feature>
<evidence type="ECO:0000256" key="4">
    <source>
        <dbReference type="ARBA" id="ARBA00022729"/>
    </source>
</evidence>
<feature type="region of interest" description="Disordered" evidence="6">
    <location>
        <begin position="331"/>
        <end position="373"/>
    </location>
</feature>
<keyword evidence="5" id="KW-0325">Glycoprotein</keyword>
<reference evidence="8" key="1">
    <citation type="journal article" date="2023" name="Mol. Phylogenet. Evol.">
        <title>Genome-scale phylogeny and comparative genomics of the fungal order Sordariales.</title>
        <authorList>
            <person name="Hensen N."/>
            <person name="Bonometti L."/>
            <person name="Westerberg I."/>
            <person name="Brannstrom I.O."/>
            <person name="Guillou S."/>
            <person name="Cros-Aarteil S."/>
            <person name="Calhoun S."/>
            <person name="Haridas S."/>
            <person name="Kuo A."/>
            <person name="Mondo S."/>
            <person name="Pangilinan J."/>
            <person name="Riley R."/>
            <person name="LaButti K."/>
            <person name="Andreopoulos B."/>
            <person name="Lipzen A."/>
            <person name="Chen C."/>
            <person name="Yan M."/>
            <person name="Daum C."/>
            <person name="Ng V."/>
            <person name="Clum A."/>
            <person name="Steindorff A."/>
            <person name="Ohm R.A."/>
            <person name="Martin F."/>
            <person name="Silar P."/>
            <person name="Natvig D.O."/>
            <person name="Lalanne C."/>
            <person name="Gautier V."/>
            <person name="Ament-Velasquez S.L."/>
            <person name="Kruys A."/>
            <person name="Hutchinson M.I."/>
            <person name="Powell A.J."/>
            <person name="Barry K."/>
            <person name="Miller A.N."/>
            <person name="Grigoriev I.V."/>
            <person name="Debuchy R."/>
            <person name="Gladieux P."/>
            <person name="Hiltunen Thoren M."/>
            <person name="Johannesson H."/>
        </authorList>
    </citation>
    <scope>NUCLEOTIDE SEQUENCE</scope>
    <source>
        <strain evidence="8">CBS 103.79</strain>
    </source>
</reference>
<comment type="caution">
    <text evidence="8">The sequence shown here is derived from an EMBL/GenBank/DDBJ whole genome shotgun (WGS) entry which is preliminary data.</text>
</comment>
<sequence length="400" mass="41517">MFVKQLLPAVLAIGSAAAQTCTVSTTTVNSQAEATKLASCRTVKGSVVVGPLAGANIDISGPREITGDFSVLDNGILETFSSSSLTTVGGSFTMRNVTKLSSLSFSSLTSVRALSWQSVTNLNTFTLGPLSKADEVTISDTFLDALDGIDLAKVNKFDINNNRRLKKFTTKLASLSDNLNIQANGIGLEISLPNLIWIANMTIANVTKFQVPSLKVVNGSARFDSNYFESFAAPNLTHTESGDISFVGNGALNNMTFPKLTSIGGGLLIANNTGLDKVTYFSQLTDVGGAIKLRGNFTEVDFPKLNIVKGAFDVSSTGDITKSCETLQKAAPSAQGGDGRVEGTFSCTSNNDKANEDTNGQTSDSGNVDTGSGDKSSAAGLSFNAALLGLAAVAALASAL</sequence>
<dbReference type="Gene3D" id="3.80.20.20">
    <property type="entry name" value="Receptor L-domain"/>
    <property type="match status" value="1"/>
</dbReference>
<evidence type="ECO:0000313" key="9">
    <source>
        <dbReference type="Proteomes" id="UP001303889"/>
    </source>
</evidence>
<evidence type="ECO:0000256" key="1">
    <source>
        <dbReference type="ARBA" id="ARBA00004191"/>
    </source>
</evidence>
<dbReference type="AlphaFoldDB" id="A0AAN6RVY4"/>
<evidence type="ECO:0000313" key="8">
    <source>
        <dbReference type="EMBL" id="KAK3904101.1"/>
    </source>
</evidence>
<evidence type="ECO:0000256" key="5">
    <source>
        <dbReference type="ARBA" id="ARBA00023180"/>
    </source>
</evidence>
<dbReference type="SUPFAM" id="SSF52058">
    <property type="entry name" value="L domain-like"/>
    <property type="match status" value="2"/>
</dbReference>
<reference evidence="8" key="2">
    <citation type="submission" date="2023-05" db="EMBL/GenBank/DDBJ databases">
        <authorList>
            <consortium name="Lawrence Berkeley National Laboratory"/>
            <person name="Steindorff A."/>
            <person name="Hensen N."/>
            <person name="Bonometti L."/>
            <person name="Westerberg I."/>
            <person name="Brannstrom I.O."/>
            <person name="Guillou S."/>
            <person name="Cros-Aarteil S."/>
            <person name="Calhoun S."/>
            <person name="Haridas S."/>
            <person name="Kuo A."/>
            <person name="Mondo S."/>
            <person name="Pangilinan J."/>
            <person name="Riley R."/>
            <person name="Labutti K."/>
            <person name="Andreopoulos B."/>
            <person name="Lipzen A."/>
            <person name="Chen C."/>
            <person name="Yanf M."/>
            <person name="Daum C."/>
            <person name="Ng V."/>
            <person name="Clum A."/>
            <person name="Ohm R."/>
            <person name="Martin F."/>
            <person name="Silar P."/>
            <person name="Natvig D."/>
            <person name="Lalanne C."/>
            <person name="Gautier V."/>
            <person name="Ament-Velasquez S.L."/>
            <person name="Kruys A."/>
            <person name="Hutchinson M.I."/>
            <person name="Powell A.J."/>
            <person name="Barry K."/>
            <person name="Miller A.N."/>
            <person name="Grigoriev I.V."/>
            <person name="Debuchy R."/>
            <person name="Gladieux P."/>
            <person name="Thoren M.H."/>
            <person name="Johannesson H."/>
        </authorList>
    </citation>
    <scope>NUCLEOTIDE SEQUENCE</scope>
    <source>
        <strain evidence="8">CBS 103.79</strain>
    </source>
</reference>
<organism evidence="8 9">
    <name type="scientific">Staphylotrichum tortipilum</name>
    <dbReference type="NCBI Taxonomy" id="2831512"/>
    <lineage>
        <taxon>Eukaryota</taxon>
        <taxon>Fungi</taxon>
        <taxon>Dikarya</taxon>
        <taxon>Ascomycota</taxon>
        <taxon>Pezizomycotina</taxon>
        <taxon>Sordariomycetes</taxon>
        <taxon>Sordariomycetidae</taxon>
        <taxon>Sordariales</taxon>
        <taxon>Chaetomiaceae</taxon>
        <taxon>Staphylotrichum</taxon>
    </lineage>
</organism>
<keyword evidence="2" id="KW-0134">Cell wall</keyword>
<keyword evidence="3" id="KW-0964">Secreted</keyword>
<evidence type="ECO:0000256" key="7">
    <source>
        <dbReference type="SAM" id="SignalP"/>
    </source>
</evidence>
<comment type="subcellular location">
    <subcellularLocation>
        <location evidence="1">Secreted</location>
        <location evidence="1">Cell wall</location>
    </subcellularLocation>
</comment>
<dbReference type="PANTHER" id="PTHR31018:SF3">
    <property type="entry name" value="RECEPTOR PROTEIN-TYROSINE KINASE"/>
    <property type="match status" value="1"/>
</dbReference>
<dbReference type="GO" id="GO:0009277">
    <property type="term" value="C:fungal-type cell wall"/>
    <property type="evidence" value="ECO:0007669"/>
    <property type="project" value="TreeGrafter"/>
</dbReference>
<feature type="compositionally biased region" description="Polar residues" evidence="6">
    <location>
        <begin position="345"/>
        <end position="373"/>
    </location>
</feature>
<dbReference type="Proteomes" id="UP001303889">
    <property type="component" value="Unassembled WGS sequence"/>
</dbReference>
<proteinExistence type="predicted"/>
<evidence type="ECO:0000256" key="6">
    <source>
        <dbReference type="SAM" id="MobiDB-lite"/>
    </source>
</evidence>
<dbReference type="GO" id="GO:0009986">
    <property type="term" value="C:cell surface"/>
    <property type="evidence" value="ECO:0007669"/>
    <property type="project" value="TreeGrafter"/>
</dbReference>
<protein>
    <submittedName>
        <fullName evidence="8">Uncharacterized protein</fullName>
    </submittedName>
</protein>
<dbReference type="InterPro" id="IPR036941">
    <property type="entry name" value="Rcpt_L-dom_sf"/>
</dbReference>
<keyword evidence="9" id="KW-1185">Reference proteome</keyword>
<evidence type="ECO:0000256" key="3">
    <source>
        <dbReference type="ARBA" id="ARBA00022525"/>
    </source>
</evidence>
<dbReference type="Pfam" id="PF12454">
    <property type="entry name" value="Ecm33"/>
    <property type="match status" value="1"/>
</dbReference>
<dbReference type="GO" id="GO:0005886">
    <property type="term" value="C:plasma membrane"/>
    <property type="evidence" value="ECO:0007669"/>
    <property type="project" value="TreeGrafter"/>
</dbReference>
<name>A0AAN6RVY4_9PEZI</name>
<evidence type="ECO:0000256" key="2">
    <source>
        <dbReference type="ARBA" id="ARBA00022512"/>
    </source>
</evidence>
<feature type="signal peptide" evidence="7">
    <location>
        <begin position="1"/>
        <end position="18"/>
    </location>
</feature>
<dbReference type="PANTHER" id="PTHR31018">
    <property type="entry name" value="SPORULATION-SPECIFIC PROTEIN-RELATED"/>
    <property type="match status" value="1"/>
</dbReference>
<dbReference type="GO" id="GO:0031505">
    <property type="term" value="P:fungal-type cell wall organization"/>
    <property type="evidence" value="ECO:0007669"/>
    <property type="project" value="TreeGrafter"/>
</dbReference>
<gene>
    <name evidence="8" type="ORF">C8A05DRAFT_14009</name>
</gene>